<dbReference type="PATRIC" id="fig|1354255.3.peg.699"/>
<organism evidence="1 2">
    <name type="scientific">Buttiauxella noackiae ATCC 51607</name>
    <dbReference type="NCBI Taxonomy" id="1354255"/>
    <lineage>
        <taxon>Bacteria</taxon>
        <taxon>Pseudomonadati</taxon>
        <taxon>Pseudomonadota</taxon>
        <taxon>Gammaproteobacteria</taxon>
        <taxon>Enterobacterales</taxon>
        <taxon>Enterobacteriaceae</taxon>
        <taxon>Buttiauxella</taxon>
    </lineage>
</organism>
<keyword evidence="2" id="KW-1185">Reference proteome</keyword>
<dbReference type="Proteomes" id="UP000078286">
    <property type="component" value="Unassembled WGS sequence"/>
</dbReference>
<reference evidence="1 2" key="1">
    <citation type="submission" date="2016-04" db="EMBL/GenBank/DDBJ databases">
        <title>ATOL: Assembling a taxonomically balanced genome-scale reconstruction of the evolutionary history of the Enterobacteriaceae.</title>
        <authorList>
            <person name="Plunkett G.III."/>
            <person name="Neeno-Eckwall E.C."/>
            <person name="Glasner J.D."/>
            <person name="Perna N.T."/>
        </authorList>
    </citation>
    <scope>NUCLEOTIDE SEQUENCE [LARGE SCALE GENOMIC DNA]</scope>
    <source>
        <strain evidence="1 2">ATCC 51607</strain>
    </source>
</reference>
<sequence>MKMFNYSALGALALVIMLWVAILFDVGNILHHISESLHFIEKMVKTDID</sequence>
<accession>A0A1B7HZ29</accession>
<protein>
    <submittedName>
        <fullName evidence="1">Uncharacterized protein</fullName>
    </submittedName>
</protein>
<proteinExistence type="predicted"/>
<name>A0A1B7HZ29_9ENTR</name>
<comment type="caution">
    <text evidence="1">The sequence shown here is derived from an EMBL/GenBank/DDBJ whole genome shotgun (WGS) entry which is preliminary data.</text>
</comment>
<dbReference type="AlphaFoldDB" id="A0A1B7HZ29"/>
<gene>
    <name evidence="1" type="ORF">M979_0682</name>
</gene>
<evidence type="ECO:0000313" key="2">
    <source>
        <dbReference type="Proteomes" id="UP000078286"/>
    </source>
</evidence>
<dbReference type="EMBL" id="LXEO01000008">
    <property type="protein sequence ID" value="OAT20952.1"/>
    <property type="molecule type" value="Genomic_DNA"/>
</dbReference>
<evidence type="ECO:0000313" key="1">
    <source>
        <dbReference type="EMBL" id="OAT20952.1"/>
    </source>
</evidence>